<comment type="caution">
    <text evidence="3">The sequence shown here is derived from an EMBL/GenBank/DDBJ whole genome shotgun (WGS) entry which is preliminary data.</text>
</comment>
<gene>
    <name evidence="2" type="ORF">CJN711_LOCUS37994</name>
    <name evidence="3" type="ORF">KQP761_LOCUS37168</name>
</gene>
<keyword evidence="1" id="KW-0812">Transmembrane</keyword>
<dbReference type="OrthoDB" id="9996380at2759"/>
<dbReference type="Proteomes" id="UP000663855">
    <property type="component" value="Unassembled WGS sequence"/>
</dbReference>
<dbReference type="Gene3D" id="3.40.50.300">
    <property type="entry name" value="P-loop containing nucleotide triphosphate hydrolases"/>
    <property type="match status" value="1"/>
</dbReference>
<evidence type="ECO:0000313" key="2">
    <source>
        <dbReference type="EMBL" id="CAF1621534.1"/>
    </source>
</evidence>
<accession>A0A816H6B8</accession>
<keyword evidence="1" id="KW-0472">Membrane</keyword>
<protein>
    <submittedName>
        <fullName evidence="3">Uncharacterized protein</fullName>
    </submittedName>
</protein>
<evidence type="ECO:0000313" key="3">
    <source>
        <dbReference type="EMBL" id="CAF1682592.1"/>
    </source>
</evidence>
<dbReference type="InterPro" id="IPR027417">
    <property type="entry name" value="P-loop_NTPase"/>
</dbReference>
<reference evidence="3" key="1">
    <citation type="submission" date="2021-02" db="EMBL/GenBank/DDBJ databases">
        <authorList>
            <person name="Nowell W R."/>
        </authorList>
    </citation>
    <scope>NUCLEOTIDE SEQUENCE</scope>
</reference>
<sequence>MMALANIDKNVFSTVDIDRSTFNYLHFDTCSYRHPHSFKILPITFVDLQGATDVKAGETIGSYIELISIADCDLYLIAFDKPFSQHNRHCQEHIEKTLRRKCLLVRPKTDLLFSEFTKKKSNKEHAEDSMDDYDFKIALTDTRQHVSVSSDRGRVSNKIYLTAAGCDEMLKNSPLFTFDLEVLKKKFIQLAIKDTRAERMFKITFSALRTTINTCFRRGYIVSSTRYQWIAAACSLIPFLNEIPAYFGRDKISEAFGINDNSTETNTTSIKKYLIEKDFTVPKTYLNSDCFKYLYCSKEKQSVANIPNNLNESLKLTEPWNSKVTSARPQNVTTSLRHGAYNAVGRTAIVIGAVLTPVFALWSFYSTGKRMNEHLHVLCDDLLVIAAYFLATIYNSHINMILSPEIVSFEEALLETDENSSDEE</sequence>
<evidence type="ECO:0000313" key="4">
    <source>
        <dbReference type="Proteomes" id="UP000663834"/>
    </source>
</evidence>
<dbReference type="Proteomes" id="UP000663834">
    <property type="component" value="Unassembled WGS sequence"/>
</dbReference>
<dbReference type="EMBL" id="CAJNOW010021060">
    <property type="protein sequence ID" value="CAF1682592.1"/>
    <property type="molecule type" value="Genomic_DNA"/>
</dbReference>
<dbReference type="AlphaFoldDB" id="A0A816H6B8"/>
<name>A0A816H6B8_9BILA</name>
<organism evidence="3 4">
    <name type="scientific">Rotaria magnacalcarata</name>
    <dbReference type="NCBI Taxonomy" id="392030"/>
    <lineage>
        <taxon>Eukaryota</taxon>
        <taxon>Metazoa</taxon>
        <taxon>Spiralia</taxon>
        <taxon>Gnathifera</taxon>
        <taxon>Rotifera</taxon>
        <taxon>Eurotatoria</taxon>
        <taxon>Bdelloidea</taxon>
        <taxon>Philodinida</taxon>
        <taxon>Philodinidae</taxon>
        <taxon>Rotaria</taxon>
    </lineage>
</organism>
<dbReference type="EMBL" id="CAJNOV010018584">
    <property type="protein sequence ID" value="CAF1621534.1"/>
    <property type="molecule type" value="Genomic_DNA"/>
</dbReference>
<keyword evidence="1" id="KW-1133">Transmembrane helix</keyword>
<feature type="transmembrane region" description="Helical" evidence="1">
    <location>
        <begin position="343"/>
        <end position="365"/>
    </location>
</feature>
<evidence type="ECO:0000256" key="1">
    <source>
        <dbReference type="SAM" id="Phobius"/>
    </source>
</evidence>
<proteinExistence type="predicted"/>